<evidence type="ECO:0000313" key="4">
    <source>
        <dbReference type="Proteomes" id="UP000050833"/>
    </source>
</evidence>
<dbReference type="Proteomes" id="UP000050833">
    <property type="component" value="Unassembled WGS sequence"/>
</dbReference>
<dbReference type="InterPro" id="IPR052216">
    <property type="entry name" value="CRISPR_Csm3_endoribonuclease"/>
</dbReference>
<evidence type="ECO:0000259" key="2">
    <source>
        <dbReference type="Pfam" id="PF03787"/>
    </source>
</evidence>
<reference evidence="3 4" key="1">
    <citation type="submission" date="2015-10" db="EMBL/GenBank/DDBJ databases">
        <title>Butyribacter intestini gen. nov., sp. nov., a butyric acid-producing bacterium of the family Lachnospiraceae isolated from the human faeces.</title>
        <authorList>
            <person name="Zou Y."/>
            <person name="Xue W."/>
            <person name="Luo G."/>
            <person name="Lv M."/>
        </authorList>
    </citation>
    <scope>NUCLEOTIDE SEQUENCE [LARGE SCALE GENOMIC DNA]</scope>
    <source>
        <strain evidence="3 4">TF01-11</strain>
    </source>
</reference>
<keyword evidence="1" id="KW-0051">Antiviral defense</keyword>
<organism evidence="3 4">
    <name type="scientific">Butyribacter intestini</name>
    <dbReference type="NCBI Taxonomy" id="1703332"/>
    <lineage>
        <taxon>Bacteria</taxon>
        <taxon>Bacillati</taxon>
        <taxon>Bacillota</taxon>
        <taxon>Clostridia</taxon>
        <taxon>Lachnospirales</taxon>
        <taxon>Lachnospiraceae</taxon>
        <taxon>Butyribacter</taxon>
    </lineage>
</organism>
<dbReference type="GO" id="GO:0051607">
    <property type="term" value="P:defense response to virus"/>
    <property type="evidence" value="ECO:0007669"/>
    <property type="project" value="UniProtKB-KW"/>
</dbReference>
<dbReference type="PANTHER" id="PTHR35579">
    <property type="entry name" value="CRISPR SYSTEM CMS ENDORIBONUCLEASE CSM3"/>
    <property type="match status" value="1"/>
</dbReference>
<accession>A0AAW3JL23</accession>
<dbReference type="Pfam" id="PF03787">
    <property type="entry name" value="RAMPs"/>
    <property type="match status" value="1"/>
</dbReference>
<dbReference type="AlphaFoldDB" id="A0AAW3JL23"/>
<comment type="caution">
    <text evidence="3">The sequence shown here is derived from an EMBL/GenBank/DDBJ whole genome shotgun (WGS) entry which is preliminary data.</text>
</comment>
<evidence type="ECO:0000256" key="1">
    <source>
        <dbReference type="ARBA" id="ARBA00023118"/>
    </source>
</evidence>
<proteinExistence type="predicted"/>
<feature type="domain" description="CRISPR type III-associated protein" evidence="2">
    <location>
        <begin position="2"/>
        <end position="183"/>
    </location>
</feature>
<dbReference type="CDD" id="cd09726">
    <property type="entry name" value="RAMP_I_III"/>
    <property type="match status" value="1"/>
</dbReference>
<sequence length="191" mass="21735">MELISDVIFGNGMSVPGAEDTSVLCDEQGFPYYKGSTFKGVLREETERYLEWIGDSEAKNKIEKMFGMGGNDNKTEQIYFSDFKLSPYVKEKMITEITRMENETADIAEIIKECLTNLRTFTSISKDGVAKKGSLRIARCVNKGVSFYSDIVCEQEQEQLIKDVIKTIKWIGTKRNRGFGRVKFSIEEVSE</sequence>
<name>A0AAW3JL23_9FIRM</name>
<protein>
    <recommendedName>
        <fullName evidence="2">CRISPR type III-associated protein domain-containing protein</fullName>
    </recommendedName>
</protein>
<dbReference type="PANTHER" id="PTHR35579:SF3">
    <property type="entry name" value="CRISPR SYSTEM CMS ENDORIBONUCLEASE CSM3"/>
    <property type="match status" value="1"/>
</dbReference>
<gene>
    <name evidence="3" type="ORF">APZ18_15455</name>
</gene>
<evidence type="ECO:0000313" key="3">
    <source>
        <dbReference type="EMBL" id="KQC84002.1"/>
    </source>
</evidence>
<keyword evidence="4" id="KW-1185">Reference proteome</keyword>
<dbReference type="InterPro" id="IPR005537">
    <property type="entry name" value="RAMP_III_fam"/>
</dbReference>
<dbReference type="EMBL" id="LLKB01000009">
    <property type="protein sequence ID" value="KQC84002.1"/>
    <property type="molecule type" value="Genomic_DNA"/>
</dbReference>